<evidence type="ECO:0000313" key="4">
    <source>
        <dbReference type="Proteomes" id="UP001515480"/>
    </source>
</evidence>
<dbReference type="EMBL" id="JBGBPQ010000015">
    <property type="protein sequence ID" value="KAL1510256.1"/>
    <property type="molecule type" value="Genomic_DNA"/>
</dbReference>
<feature type="compositionally biased region" description="Polar residues" evidence="1">
    <location>
        <begin position="828"/>
        <end position="843"/>
    </location>
</feature>
<feature type="region of interest" description="Disordered" evidence="1">
    <location>
        <begin position="827"/>
        <end position="862"/>
    </location>
</feature>
<dbReference type="Proteomes" id="UP001515480">
    <property type="component" value="Unassembled WGS sequence"/>
</dbReference>
<keyword evidence="2" id="KW-1133">Transmembrane helix</keyword>
<reference evidence="3 4" key="1">
    <citation type="journal article" date="2024" name="Science">
        <title>Giant polyketide synthase enzymes in the biosynthesis of giant marine polyether toxins.</title>
        <authorList>
            <person name="Fallon T.R."/>
            <person name="Shende V.V."/>
            <person name="Wierzbicki I.H."/>
            <person name="Pendleton A.L."/>
            <person name="Watervoot N.F."/>
            <person name="Auber R.P."/>
            <person name="Gonzalez D.J."/>
            <person name="Wisecaver J.H."/>
            <person name="Moore B.S."/>
        </authorList>
    </citation>
    <scope>NUCLEOTIDE SEQUENCE [LARGE SCALE GENOMIC DNA]</scope>
    <source>
        <strain evidence="3 4">12B1</strain>
    </source>
</reference>
<evidence type="ECO:0000256" key="2">
    <source>
        <dbReference type="SAM" id="Phobius"/>
    </source>
</evidence>
<keyword evidence="4" id="KW-1185">Reference proteome</keyword>
<evidence type="ECO:0000313" key="3">
    <source>
        <dbReference type="EMBL" id="KAL1510256.1"/>
    </source>
</evidence>
<evidence type="ECO:0000256" key="1">
    <source>
        <dbReference type="SAM" id="MobiDB-lite"/>
    </source>
</evidence>
<organism evidence="3 4">
    <name type="scientific">Prymnesium parvum</name>
    <name type="common">Toxic golden alga</name>
    <dbReference type="NCBI Taxonomy" id="97485"/>
    <lineage>
        <taxon>Eukaryota</taxon>
        <taxon>Haptista</taxon>
        <taxon>Haptophyta</taxon>
        <taxon>Prymnesiophyceae</taxon>
        <taxon>Prymnesiales</taxon>
        <taxon>Prymnesiaceae</taxon>
        <taxon>Prymnesium</taxon>
    </lineage>
</organism>
<dbReference type="AlphaFoldDB" id="A0AB34IZ87"/>
<feature type="compositionally biased region" description="Basic residues" evidence="1">
    <location>
        <begin position="845"/>
        <end position="854"/>
    </location>
</feature>
<keyword evidence="2" id="KW-0812">Transmembrane</keyword>
<feature type="transmembrane region" description="Helical" evidence="2">
    <location>
        <begin position="757"/>
        <end position="781"/>
    </location>
</feature>
<name>A0AB34IZ87_PRYPA</name>
<sequence length="885" mass="98388">MLGVSWLPGILRACSGEGVRHEIFSAHEDPSTLAAQSMREIPKEVQQARERRVPFEPPQGVDDDYLQWEFRETNGFLHKELKKDPRLKPDDIEVSTDHMSTCTSCKNYEGLQQVLHPDGVVEFGTDRQLLVDDWPISSWANVVRFLNEPAERFPVLEAQDGNDARFGCPCSILPTQHPGVPLQPDGTPDGGVLLIHSSGIREGDNVNRYRARTSPNFVDNWSSGRWVEVEGIDSIGTFTAVTYPSLPAVINGKREQWKFLGGYEGYQGEACLAVSSDGLRWSNLHSKGDHPGGQSFDDDDDDWSKEHRCYGESDSFLKRAADAYVLPIVDKVREREIVWFRKDFGTNGGWREIRGVQAVSLDRAFAQMSEDRAPYSKTQIAQNWANWYFDRLGKVERYRRHIYTMTLTPYNDNLWIGLMTVIEWAKDASEAQGPNHPFLQRDTLNVYFVTSRDGIHIDDEWIYAHRPLLPKAGKLQSDWDAGLLFPSAQFLSTDEKHYMYFEARPGSVHHEQRFESIARLGIATWLRDRVVGLKRAHADAPSGVVTTKPFHLKAGSLWLLLDCASTCGKVVVQVLHQDGATWVGREEMDAIPLSKTNGWVEAVWATENGDSEPLAGRDASVVPLDSVIRLQITLMGDALLYAFELRPQSSSQASSPLAPPPPHHVRSSPEPASTPPPHAGQAPLPYSRLPFDDLRPSPVAPTRSFAPAQSTPADDSGKHVGSTSTSGRNDVDNALESPAGGEQLDDCTLLGMSCATLFLLGGLSLIALSIGIFLSDCIFVWQQHTIKSTLQAIGRKRPDNVPDTDLGEAAENEWIHGDGIALQELEPDSSSAQQTCNDDNNAGGSRKKPCHRNLHAPSDKRQRNIVRTEIKAKKDEQAHVRLLVA</sequence>
<proteinExistence type="predicted"/>
<gene>
    <name evidence="3" type="ORF">AB1Y20_006580</name>
</gene>
<keyword evidence="2" id="KW-0472">Membrane</keyword>
<protein>
    <submittedName>
        <fullName evidence="3">Uncharacterized protein</fullName>
    </submittedName>
</protein>
<comment type="caution">
    <text evidence="3">The sequence shown here is derived from an EMBL/GenBank/DDBJ whole genome shotgun (WGS) entry which is preliminary data.</text>
</comment>
<accession>A0AB34IZ87</accession>
<feature type="region of interest" description="Disordered" evidence="1">
    <location>
        <begin position="650"/>
        <end position="739"/>
    </location>
</feature>